<reference evidence="2" key="1">
    <citation type="submission" date="2021-03" db="EMBL/GenBank/DDBJ databases">
        <title>Antimicrobial resistance genes in bacteria isolated from Japanese honey, and their potential for conferring macrolide and lincosamide resistance in the American foulbrood pathogen Paenibacillus larvae.</title>
        <authorList>
            <person name="Okamoto M."/>
            <person name="Kumagai M."/>
            <person name="Kanamori H."/>
            <person name="Takamatsu D."/>
        </authorList>
    </citation>
    <scope>NUCLEOTIDE SEQUENCE</scope>
    <source>
        <strain evidence="2">J27TS8</strain>
    </source>
</reference>
<feature type="domain" description="N-acetyltransferase" evidence="1">
    <location>
        <begin position="1"/>
        <end position="165"/>
    </location>
</feature>
<evidence type="ECO:0000259" key="1">
    <source>
        <dbReference type="PROSITE" id="PS51186"/>
    </source>
</evidence>
<dbReference type="InterPro" id="IPR000182">
    <property type="entry name" value="GNAT_dom"/>
</dbReference>
<dbReference type="GO" id="GO:0016747">
    <property type="term" value="F:acyltransferase activity, transferring groups other than amino-acyl groups"/>
    <property type="evidence" value="ECO:0007669"/>
    <property type="project" value="InterPro"/>
</dbReference>
<dbReference type="Gene3D" id="3.40.630.30">
    <property type="match status" value="1"/>
</dbReference>
<keyword evidence="3" id="KW-1185">Reference proteome</keyword>
<comment type="caution">
    <text evidence="2">The sequence shown here is derived from an EMBL/GenBank/DDBJ whole genome shotgun (WGS) entry which is preliminary data.</text>
</comment>
<proteinExistence type="predicted"/>
<dbReference type="EMBL" id="BORC01000006">
    <property type="protein sequence ID" value="GIN63456.1"/>
    <property type="molecule type" value="Genomic_DNA"/>
</dbReference>
<gene>
    <name evidence="2" type="ORF">J27TS8_34490</name>
</gene>
<name>A0A920BVE3_9BACI</name>
<dbReference type="Proteomes" id="UP000682111">
    <property type="component" value="Unassembled WGS sequence"/>
</dbReference>
<sequence>MGHRLPKKESHLELIELDTEFLEGMGSYCLRSKKKSTGYINKNKWLNAQFEEGLKYIQLLEHKKQVGFIEYTESQHSSRVVHADNYLVIHCLWVSETGKGYGSKLLHRCLEDAKKESKYGVVVVTNSHTSWTPSKDIFLKNGFTLVDTAPYNFELLVYQFAKDAPLPVFPTNWDERLKKFTVLTILRSFQCPYVEVATENIKIGAQKLGLDVKMIDFKDRTELMELSPTPYGIFSVVFKGELISFHRLTIHSVMKRIKELL</sequence>
<accession>A0A920BVE3</accession>
<dbReference type="PROSITE" id="PS51186">
    <property type="entry name" value="GNAT"/>
    <property type="match status" value="1"/>
</dbReference>
<dbReference type="Pfam" id="PF00583">
    <property type="entry name" value="Acetyltransf_1"/>
    <property type="match status" value="1"/>
</dbReference>
<evidence type="ECO:0000313" key="2">
    <source>
        <dbReference type="EMBL" id="GIN63456.1"/>
    </source>
</evidence>
<dbReference type="RefSeq" id="WP_212934177.1">
    <property type="nucleotide sequence ID" value="NZ_BORC01000006.1"/>
</dbReference>
<dbReference type="CDD" id="cd04301">
    <property type="entry name" value="NAT_SF"/>
    <property type="match status" value="1"/>
</dbReference>
<dbReference type="SUPFAM" id="SSF55729">
    <property type="entry name" value="Acyl-CoA N-acyltransferases (Nat)"/>
    <property type="match status" value="1"/>
</dbReference>
<organism evidence="2 3">
    <name type="scientific">Robertmurraya siralis</name>
    <dbReference type="NCBI Taxonomy" id="77777"/>
    <lineage>
        <taxon>Bacteria</taxon>
        <taxon>Bacillati</taxon>
        <taxon>Bacillota</taxon>
        <taxon>Bacilli</taxon>
        <taxon>Bacillales</taxon>
        <taxon>Bacillaceae</taxon>
        <taxon>Robertmurraya</taxon>
    </lineage>
</organism>
<protein>
    <submittedName>
        <fullName evidence="2">N-acetyltransferase GCN5</fullName>
    </submittedName>
</protein>
<dbReference type="AlphaFoldDB" id="A0A920BVE3"/>
<evidence type="ECO:0000313" key="3">
    <source>
        <dbReference type="Proteomes" id="UP000682111"/>
    </source>
</evidence>
<dbReference type="InterPro" id="IPR016181">
    <property type="entry name" value="Acyl_CoA_acyltransferase"/>
</dbReference>